<reference evidence="1 2" key="1">
    <citation type="submission" date="2020-02" db="EMBL/GenBank/DDBJ databases">
        <title>Genome assembly of a novel Clostridium senegalense strain.</title>
        <authorList>
            <person name="Gupta T.B."/>
            <person name="Jauregui R."/>
            <person name="Maclean P."/>
            <person name="Nawarathana A."/>
            <person name="Brightwell G."/>
        </authorList>
    </citation>
    <scope>NUCLEOTIDE SEQUENCE [LARGE SCALE GENOMIC DNA]</scope>
    <source>
        <strain evidence="1 2">AGRFS4</strain>
    </source>
</reference>
<evidence type="ECO:0008006" key="3">
    <source>
        <dbReference type="Google" id="ProtNLM"/>
    </source>
</evidence>
<name>A0A6M0H8D0_9CLOT</name>
<gene>
    <name evidence="1" type="ORF">G3M99_14805</name>
</gene>
<proteinExistence type="predicted"/>
<sequence length="229" mass="26834">MEKFLKKFIAIFMIFILVCLNSINSKAIDKKDIIGEVLNIAKAEIIEVGVETIFNEKKDINSYCEELKKSISYYGYDKEKIIVKNHNDYIEVKIDNLNVIIEKIDYKDNMIKMTVSQKTKYNNLDFLKNLTKTTFKNEKHINQYLYVKSSFDDENCNLLNKHIVDFLDKNGATDLETVPLENGFSTICNTKMYNSKEIFRKKIDFQFAIMKYSRENYLIIGTPEITVAF</sequence>
<protein>
    <recommendedName>
        <fullName evidence="3">YwmB family TATA-box binding protein</fullName>
    </recommendedName>
</protein>
<dbReference type="InterPro" id="IPR036209">
    <property type="entry name" value="YwmB-like_sf"/>
</dbReference>
<keyword evidence="2" id="KW-1185">Reference proteome</keyword>
<dbReference type="SUPFAM" id="SSF143842">
    <property type="entry name" value="YwmB-like"/>
    <property type="match status" value="1"/>
</dbReference>
<evidence type="ECO:0000313" key="1">
    <source>
        <dbReference type="EMBL" id="NEU06101.1"/>
    </source>
</evidence>
<organism evidence="1 2">
    <name type="scientific">Clostridium senegalense</name>
    <dbReference type="NCBI Taxonomy" id="1465809"/>
    <lineage>
        <taxon>Bacteria</taxon>
        <taxon>Bacillati</taxon>
        <taxon>Bacillota</taxon>
        <taxon>Clostridia</taxon>
        <taxon>Eubacteriales</taxon>
        <taxon>Clostridiaceae</taxon>
        <taxon>Clostridium</taxon>
    </lineage>
</organism>
<dbReference type="EMBL" id="JAAGPU010000033">
    <property type="protein sequence ID" value="NEU06101.1"/>
    <property type="molecule type" value="Genomic_DNA"/>
</dbReference>
<comment type="caution">
    <text evidence="1">The sequence shown here is derived from an EMBL/GenBank/DDBJ whole genome shotgun (WGS) entry which is preliminary data.</text>
</comment>
<dbReference type="Proteomes" id="UP000481872">
    <property type="component" value="Unassembled WGS sequence"/>
</dbReference>
<dbReference type="AlphaFoldDB" id="A0A6M0H8D0"/>
<evidence type="ECO:0000313" key="2">
    <source>
        <dbReference type="Proteomes" id="UP000481872"/>
    </source>
</evidence>
<accession>A0A6M0H8D0</accession>
<dbReference type="RefSeq" id="WP_199870656.1">
    <property type="nucleotide sequence ID" value="NZ_JAAGPU010000033.1"/>
</dbReference>